<dbReference type="Pfam" id="PF04606">
    <property type="entry name" value="Ogr_Delta"/>
    <property type="match status" value="1"/>
</dbReference>
<proteinExistence type="predicted"/>
<dbReference type="OrthoDB" id="7362772at2"/>
<dbReference type="STRING" id="1806892.AZH43_06355"/>
<dbReference type="EMBL" id="LUAW01000010">
    <property type="protein sequence ID" value="KYQ73310.1"/>
    <property type="molecule type" value="Genomic_DNA"/>
</dbReference>
<dbReference type="Proteomes" id="UP000076276">
    <property type="component" value="Unassembled WGS sequence"/>
</dbReference>
<dbReference type="AlphaFoldDB" id="A0A151Y5P6"/>
<gene>
    <name evidence="2" type="ORF">AZH43_06355</name>
</gene>
<reference evidence="2 3" key="1">
    <citation type="submission" date="2016-03" db="EMBL/GenBank/DDBJ databases">
        <title>Acinetobacter genomospecies 28 strain ANC 4149.</title>
        <authorList>
            <person name="Radolfova-Krizova L."/>
            <person name="Nemec A."/>
        </authorList>
    </citation>
    <scope>NUCLEOTIDE SEQUENCE [LARGE SCALE GENOMIC DNA]</scope>
    <source>
        <strain evidence="2 3">ANC 4149</strain>
    </source>
</reference>
<organism evidence="2 3">
    <name type="scientific">Acinetobacter pragensis</name>
    <dbReference type="NCBI Taxonomy" id="1806892"/>
    <lineage>
        <taxon>Bacteria</taxon>
        <taxon>Pseudomonadati</taxon>
        <taxon>Pseudomonadota</taxon>
        <taxon>Gammaproteobacteria</taxon>
        <taxon>Moraxellales</taxon>
        <taxon>Moraxellaceae</taxon>
        <taxon>Acinetobacter</taxon>
    </lineage>
</organism>
<dbReference type="RefSeq" id="WP_067666240.1">
    <property type="nucleotide sequence ID" value="NZ_CBCSIK010000006.1"/>
</dbReference>
<evidence type="ECO:0000313" key="2">
    <source>
        <dbReference type="EMBL" id="KYQ73310.1"/>
    </source>
</evidence>
<comment type="caution">
    <text evidence="2">The sequence shown here is derived from an EMBL/GenBank/DDBJ whole genome shotgun (WGS) entry which is preliminary data.</text>
</comment>
<accession>A0A151Y5P6</accession>
<name>A0A151Y5P6_9GAMM</name>
<keyword evidence="3" id="KW-1185">Reference proteome</keyword>
<evidence type="ECO:0000259" key="1">
    <source>
        <dbReference type="Pfam" id="PF04606"/>
    </source>
</evidence>
<dbReference type="InterPro" id="IPR007684">
    <property type="entry name" value="Znf_Ogr/Delta"/>
</dbReference>
<sequence length="131" mass="15071">MSKSIGFYCPHCGRRMYVSSRKKPSPLLHELIVSCQNDQCLASFAASLEMVRPIQNSINPNIEVQTGLPQHKRQWEVELEHHLSSLETMTVIDKQQENYVEGFISALFHSSTIDLTKASVYRNRLKQIRLL</sequence>
<protein>
    <recommendedName>
        <fullName evidence="1">Zinc finger Ogr/Delta-type domain-containing protein</fullName>
    </recommendedName>
</protein>
<evidence type="ECO:0000313" key="3">
    <source>
        <dbReference type="Proteomes" id="UP000076276"/>
    </source>
</evidence>
<feature type="domain" description="Zinc finger Ogr/Delta-type" evidence="1">
    <location>
        <begin position="9"/>
        <end position="52"/>
    </location>
</feature>